<gene>
    <name evidence="1" type="ORF">NFRAN_1475</name>
</gene>
<evidence type="ECO:0000313" key="1">
    <source>
        <dbReference type="EMBL" id="VFJ13797.1"/>
    </source>
</evidence>
<evidence type="ECO:0000313" key="2">
    <source>
        <dbReference type="Proteomes" id="UP000294299"/>
    </source>
</evidence>
<proteinExistence type="predicted"/>
<keyword evidence="2" id="KW-1185">Reference proteome</keyword>
<reference evidence="1 2" key="1">
    <citation type="submission" date="2019-02" db="EMBL/GenBank/DDBJ databases">
        <authorList>
            <person name="Lehtovirta-Morley E L."/>
        </authorList>
    </citation>
    <scope>NUCLEOTIDE SEQUENCE [LARGE SCALE GENOMIC DNA]</scope>
    <source>
        <strain evidence="1">NFRAN1</strain>
    </source>
</reference>
<dbReference type="KEGG" id="nfn:NFRAN_1475"/>
<sequence>MSPFINFTDKGQDILVETLSRNTVRMEMRGFRKTNKEIARQPNQIK</sequence>
<organism evidence="1 2">
    <name type="scientific">Candidatus Nitrosocosmicus franklandianus</name>
    <dbReference type="NCBI Taxonomy" id="1798806"/>
    <lineage>
        <taxon>Archaea</taxon>
        <taxon>Nitrososphaerota</taxon>
        <taxon>Nitrososphaeria</taxon>
        <taxon>Nitrososphaerales</taxon>
        <taxon>Nitrososphaeraceae</taxon>
        <taxon>Candidatus Nitrosocosmicus</taxon>
    </lineage>
</organism>
<dbReference type="AlphaFoldDB" id="A0A484IC59"/>
<dbReference type="EMBL" id="LR216287">
    <property type="protein sequence ID" value="VFJ13797.1"/>
    <property type="molecule type" value="Genomic_DNA"/>
</dbReference>
<protein>
    <submittedName>
        <fullName evidence="1">Uncharacterized protein</fullName>
    </submittedName>
</protein>
<name>A0A484IC59_9ARCH</name>
<dbReference type="Proteomes" id="UP000294299">
    <property type="component" value="Chromosome NFRAN"/>
</dbReference>
<accession>A0A484IC59</accession>